<accession>A0ABQ0C5N2</accession>
<evidence type="ECO:0000313" key="2">
    <source>
        <dbReference type="Proteomes" id="UP001628193"/>
    </source>
</evidence>
<organism evidence="1 2">
    <name type="scientific">Candidatus Magnetaquiglobus chichijimensis</name>
    <dbReference type="NCBI Taxonomy" id="3141448"/>
    <lineage>
        <taxon>Bacteria</taxon>
        <taxon>Pseudomonadati</taxon>
        <taxon>Pseudomonadota</taxon>
        <taxon>Magnetococcia</taxon>
        <taxon>Magnetococcales</taxon>
        <taxon>Candidatus Magnetaquicoccaceae</taxon>
        <taxon>Candidatus Magnetaquiglobus</taxon>
    </lineage>
</organism>
<protein>
    <submittedName>
        <fullName evidence="1">Uncharacterized protein</fullName>
    </submittedName>
</protein>
<comment type="caution">
    <text evidence="1">The sequence shown here is derived from an EMBL/GenBank/DDBJ whole genome shotgun (WGS) entry which is preliminary data.</text>
</comment>
<keyword evidence="2" id="KW-1185">Reference proteome</keyword>
<dbReference type="EMBL" id="BAAFGK010000002">
    <property type="protein sequence ID" value="GAB0056193.1"/>
    <property type="molecule type" value="Genomic_DNA"/>
</dbReference>
<evidence type="ECO:0000313" key="1">
    <source>
        <dbReference type="EMBL" id="GAB0056193.1"/>
    </source>
</evidence>
<dbReference type="Proteomes" id="UP001628193">
    <property type="component" value="Unassembled WGS sequence"/>
</dbReference>
<sequence length="46" mass="5269">MPAYPETSGYLIPTLLWAAERYAWQDAFFLDALLLAEDKTAMTFLL</sequence>
<reference evidence="1 2" key="1">
    <citation type="submission" date="2024-09" db="EMBL/GenBank/DDBJ databases">
        <title>Draft genome sequence of Candidatus Magnetaquicoccaceae bacterium FCR-1.</title>
        <authorList>
            <person name="Shimoshige H."/>
            <person name="Shimamura S."/>
            <person name="Taoka A."/>
            <person name="Kobayashi H."/>
            <person name="Maekawa T."/>
        </authorList>
    </citation>
    <scope>NUCLEOTIDE SEQUENCE [LARGE SCALE GENOMIC DNA]</scope>
    <source>
        <strain evidence="1 2">FCR-1</strain>
    </source>
</reference>
<name>A0ABQ0C5N2_9PROT</name>
<proteinExistence type="predicted"/>
<gene>
    <name evidence="1" type="ORF">SIID45300_00498</name>
</gene>